<dbReference type="Proteomes" id="UP000287651">
    <property type="component" value="Unassembled WGS sequence"/>
</dbReference>
<organism evidence="1 2">
    <name type="scientific">Ensete ventricosum</name>
    <name type="common">Abyssinian banana</name>
    <name type="synonym">Musa ensete</name>
    <dbReference type="NCBI Taxonomy" id="4639"/>
    <lineage>
        <taxon>Eukaryota</taxon>
        <taxon>Viridiplantae</taxon>
        <taxon>Streptophyta</taxon>
        <taxon>Embryophyta</taxon>
        <taxon>Tracheophyta</taxon>
        <taxon>Spermatophyta</taxon>
        <taxon>Magnoliopsida</taxon>
        <taxon>Liliopsida</taxon>
        <taxon>Zingiberales</taxon>
        <taxon>Musaceae</taxon>
        <taxon>Ensete</taxon>
    </lineage>
</organism>
<proteinExistence type="predicted"/>
<evidence type="ECO:0000313" key="2">
    <source>
        <dbReference type="Proteomes" id="UP000287651"/>
    </source>
</evidence>
<dbReference type="EMBL" id="AMZH03002250">
    <property type="protein sequence ID" value="RRT76236.1"/>
    <property type="molecule type" value="Genomic_DNA"/>
</dbReference>
<protein>
    <submittedName>
        <fullName evidence="1">Uncharacterized protein</fullName>
    </submittedName>
</protein>
<evidence type="ECO:0000313" key="1">
    <source>
        <dbReference type="EMBL" id="RRT76236.1"/>
    </source>
</evidence>
<dbReference type="AlphaFoldDB" id="A0A427AJ65"/>
<gene>
    <name evidence="1" type="ORF">B296_00006449</name>
</gene>
<name>A0A427AJ65_ENSVE</name>
<comment type="caution">
    <text evidence="1">The sequence shown here is derived from an EMBL/GenBank/DDBJ whole genome shotgun (WGS) entry which is preliminary data.</text>
</comment>
<accession>A0A427AJ65</accession>
<sequence>MPRTWLRGAHRIRPVSNKHVIGEYSFSRSAFFYSCNHYSRVHPGGDQNPKAASLPPTNETMVFSGAAKPAADSLLPWLAACLSSHLLLVLSPARH</sequence>
<reference evidence="1 2" key="1">
    <citation type="journal article" date="2014" name="Agronomy (Basel)">
        <title>A Draft Genome Sequence for Ensete ventricosum, the Drought-Tolerant Tree Against Hunger.</title>
        <authorList>
            <person name="Harrison J."/>
            <person name="Moore K.A."/>
            <person name="Paszkiewicz K."/>
            <person name="Jones T."/>
            <person name="Grant M."/>
            <person name="Ambacheew D."/>
            <person name="Muzemil S."/>
            <person name="Studholme D.J."/>
        </authorList>
    </citation>
    <scope>NUCLEOTIDE SEQUENCE [LARGE SCALE GENOMIC DNA]</scope>
</reference>